<dbReference type="InterPro" id="IPR050923">
    <property type="entry name" value="Cell_Proc_Reg/RNA_Proc"/>
</dbReference>
<evidence type="ECO:0000256" key="1">
    <source>
        <dbReference type="SAM" id="MobiDB-lite"/>
    </source>
</evidence>
<protein>
    <recommendedName>
        <fullName evidence="2">FHA domain-containing protein</fullName>
    </recommendedName>
</protein>
<evidence type="ECO:0000259" key="2">
    <source>
        <dbReference type="PROSITE" id="PS50006"/>
    </source>
</evidence>
<reference evidence="3" key="1">
    <citation type="submission" date="2022-07" db="EMBL/GenBank/DDBJ databases">
        <title>Phylogenomic reconstructions and comparative analyses of Kickxellomycotina fungi.</title>
        <authorList>
            <person name="Reynolds N.K."/>
            <person name="Stajich J.E."/>
            <person name="Barry K."/>
            <person name="Grigoriev I.V."/>
            <person name="Crous P."/>
            <person name="Smith M.E."/>
        </authorList>
    </citation>
    <scope>NUCLEOTIDE SEQUENCE</scope>
    <source>
        <strain evidence="3">RSA 1196</strain>
    </source>
</reference>
<feature type="compositionally biased region" description="Basic residues" evidence="1">
    <location>
        <begin position="1"/>
        <end position="27"/>
    </location>
</feature>
<proteinExistence type="predicted"/>
<dbReference type="EMBL" id="JANBPY010001307">
    <property type="protein sequence ID" value="KAJ1960589.1"/>
    <property type="molecule type" value="Genomic_DNA"/>
</dbReference>
<dbReference type="SUPFAM" id="SSF49879">
    <property type="entry name" value="SMAD/FHA domain"/>
    <property type="match status" value="1"/>
</dbReference>
<feature type="compositionally biased region" description="Polar residues" evidence="1">
    <location>
        <begin position="99"/>
        <end position="109"/>
    </location>
</feature>
<organism evidence="3 4">
    <name type="scientific">Dispira parvispora</name>
    <dbReference type="NCBI Taxonomy" id="1520584"/>
    <lineage>
        <taxon>Eukaryota</taxon>
        <taxon>Fungi</taxon>
        <taxon>Fungi incertae sedis</taxon>
        <taxon>Zoopagomycota</taxon>
        <taxon>Kickxellomycotina</taxon>
        <taxon>Dimargaritomycetes</taxon>
        <taxon>Dimargaritales</taxon>
        <taxon>Dimargaritaceae</taxon>
        <taxon>Dispira</taxon>
    </lineage>
</organism>
<dbReference type="InterPro" id="IPR000253">
    <property type="entry name" value="FHA_dom"/>
</dbReference>
<dbReference type="AlphaFoldDB" id="A0A9W8AMF9"/>
<dbReference type="Proteomes" id="UP001150925">
    <property type="component" value="Unassembled WGS sequence"/>
</dbReference>
<dbReference type="Pfam" id="PF00498">
    <property type="entry name" value="FHA"/>
    <property type="match status" value="1"/>
</dbReference>
<feature type="region of interest" description="Disordered" evidence="1">
    <location>
        <begin position="1"/>
        <end position="117"/>
    </location>
</feature>
<dbReference type="Gene3D" id="2.60.200.20">
    <property type="match status" value="1"/>
</dbReference>
<dbReference type="SMART" id="SM00240">
    <property type="entry name" value="FHA"/>
    <property type="match status" value="1"/>
</dbReference>
<gene>
    <name evidence="3" type="ORF">IWQ62_004171</name>
</gene>
<evidence type="ECO:0000313" key="3">
    <source>
        <dbReference type="EMBL" id="KAJ1960589.1"/>
    </source>
</evidence>
<accession>A0A9W8AMF9</accession>
<dbReference type="OrthoDB" id="444265at2759"/>
<evidence type="ECO:0000313" key="4">
    <source>
        <dbReference type="Proteomes" id="UP001150925"/>
    </source>
</evidence>
<keyword evidence="4" id="KW-1185">Reference proteome</keyword>
<feature type="compositionally biased region" description="Basic and acidic residues" evidence="1">
    <location>
        <begin position="29"/>
        <end position="41"/>
    </location>
</feature>
<comment type="caution">
    <text evidence="3">The sequence shown here is derived from an EMBL/GenBank/DDBJ whole genome shotgun (WGS) entry which is preliminary data.</text>
</comment>
<feature type="domain" description="FHA" evidence="2">
    <location>
        <begin position="164"/>
        <end position="236"/>
    </location>
</feature>
<name>A0A9W8AMF9_9FUNG</name>
<dbReference type="InterPro" id="IPR008984">
    <property type="entry name" value="SMAD_FHA_dom_sf"/>
</dbReference>
<dbReference type="PROSITE" id="PS50006">
    <property type="entry name" value="FHA_DOMAIN"/>
    <property type="match status" value="1"/>
</dbReference>
<sequence>MSHYSPPRRQRHRSSRERYRSRSRSHSPRPSERTKQREQQRRPASSKRRSRWNEPREESYPPPPSDSPRSQSRRDRSSDQSVRPPAEKRVPATEDEPSSSETAKQQPNFGLSGKLAAETNTVRGVQVDYNEPPEARTPTKNWRLYVFKDGQQIDMFHVDQHSAYMFGRDRRIADIPTEHPSCSKQHAVLQYRQLVLKNSTPQVDDAPSSNPPAVAIKPYLLDLGSSNGTFVNGEQLPQAQYYELRSQDVIRFAHSTREYVLILDSHQGVAS</sequence>
<dbReference type="PANTHER" id="PTHR23308">
    <property type="entry name" value="NUCLEAR INHIBITOR OF PROTEIN PHOSPHATASE-1"/>
    <property type="match status" value="1"/>
</dbReference>